<dbReference type="Proteomes" id="UP000799302">
    <property type="component" value="Unassembled WGS sequence"/>
</dbReference>
<keyword evidence="1" id="KW-0175">Coiled coil</keyword>
<accession>A0A6A6UGK8</accession>
<gene>
    <name evidence="2" type="ORF">BT63DRAFT_453321</name>
</gene>
<organism evidence="2 3">
    <name type="scientific">Microthyrium microscopicum</name>
    <dbReference type="NCBI Taxonomy" id="703497"/>
    <lineage>
        <taxon>Eukaryota</taxon>
        <taxon>Fungi</taxon>
        <taxon>Dikarya</taxon>
        <taxon>Ascomycota</taxon>
        <taxon>Pezizomycotina</taxon>
        <taxon>Dothideomycetes</taxon>
        <taxon>Dothideomycetes incertae sedis</taxon>
        <taxon>Microthyriales</taxon>
        <taxon>Microthyriaceae</taxon>
        <taxon>Microthyrium</taxon>
    </lineage>
</organism>
<sequence>MEHLSFLSETETAISIATNVAKILGVAIAQTSSISRSGERLVEQLHHEVEDTRDVLQRLKGDVSEYQIEVAVFESQTCQTSHIGNHWEHILRLLLRLSEELQELKDLLENAVGGYLVARSRPMKTLGTQFLKSDIEYYREEIKKSNYTIVLLLQTSFLSRCMDSMTVLNASQPSRSEIELTAWSEDIETISVAATCGSDPSPYTDENATSPPTSTIWDRSLDTVSQSDTFQPSYAESEHAITYPGNRLEEAGANANGTIFASSPSGWNDAVVLSLGASTIRQKPLHRMSQLSDCLNPFAVSNTPFALSNAPFAVLDTNIP</sequence>
<reference evidence="2" key="1">
    <citation type="journal article" date="2020" name="Stud. Mycol.">
        <title>101 Dothideomycetes genomes: a test case for predicting lifestyles and emergence of pathogens.</title>
        <authorList>
            <person name="Haridas S."/>
            <person name="Albert R."/>
            <person name="Binder M."/>
            <person name="Bloem J."/>
            <person name="Labutti K."/>
            <person name="Salamov A."/>
            <person name="Andreopoulos B."/>
            <person name="Baker S."/>
            <person name="Barry K."/>
            <person name="Bills G."/>
            <person name="Bluhm B."/>
            <person name="Cannon C."/>
            <person name="Castanera R."/>
            <person name="Culley D."/>
            <person name="Daum C."/>
            <person name="Ezra D."/>
            <person name="Gonzalez J."/>
            <person name="Henrissat B."/>
            <person name="Kuo A."/>
            <person name="Liang C."/>
            <person name="Lipzen A."/>
            <person name="Lutzoni F."/>
            <person name="Magnuson J."/>
            <person name="Mondo S."/>
            <person name="Nolan M."/>
            <person name="Ohm R."/>
            <person name="Pangilinan J."/>
            <person name="Park H.-J."/>
            <person name="Ramirez L."/>
            <person name="Alfaro M."/>
            <person name="Sun H."/>
            <person name="Tritt A."/>
            <person name="Yoshinaga Y."/>
            <person name="Zwiers L.-H."/>
            <person name="Turgeon B."/>
            <person name="Goodwin S."/>
            <person name="Spatafora J."/>
            <person name="Crous P."/>
            <person name="Grigoriev I."/>
        </authorList>
    </citation>
    <scope>NUCLEOTIDE SEQUENCE</scope>
    <source>
        <strain evidence="2">CBS 115976</strain>
    </source>
</reference>
<evidence type="ECO:0008006" key="4">
    <source>
        <dbReference type="Google" id="ProtNLM"/>
    </source>
</evidence>
<evidence type="ECO:0000256" key="1">
    <source>
        <dbReference type="SAM" id="Coils"/>
    </source>
</evidence>
<keyword evidence="3" id="KW-1185">Reference proteome</keyword>
<dbReference type="EMBL" id="MU004233">
    <property type="protein sequence ID" value="KAF2670950.1"/>
    <property type="molecule type" value="Genomic_DNA"/>
</dbReference>
<evidence type="ECO:0000313" key="2">
    <source>
        <dbReference type="EMBL" id="KAF2670950.1"/>
    </source>
</evidence>
<feature type="coiled-coil region" evidence="1">
    <location>
        <begin position="42"/>
        <end position="114"/>
    </location>
</feature>
<proteinExistence type="predicted"/>
<name>A0A6A6UGK8_9PEZI</name>
<dbReference type="AlphaFoldDB" id="A0A6A6UGK8"/>
<evidence type="ECO:0000313" key="3">
    <source>
        <dbReference type="Proteomes" id="UP000799302"/>
    </source>
</evidence>
<protein>
    <recommendedName>
        <fullName evidence="4">Fungal N-terminal domain-containing protein</fullName>
    </recommendedName>
</protein>